<gene>
    <name evidence="1" type="ORF">SAMN05192539_10476</name>
</gene>
<dbReference type="EMBL" id="FNYE01000047">
    <property type="protein sequence ID" value="SEK10163.1"/>
    <property type="molecule type" value="Genomic_DNA"/>
</dbReference>
<organism evidence="1 2">
    <name type="scientific">Paraburkholderia diazotrophica</name>
    <dbReference type="NCBI Taxonomy" id="667676"/>
    <lineage>
        <taxon>Bacteria</taxon>
        <taxon>Pseudomonadati</taxon>
        <taxon>Pseudomonadota</taxon>
        <taxon>Betaproteobacteria</taxon>
        <taxon>Burkholderiales</taxon>
        <taxon>Burkholderiaceae</taxon>
        <taxon>Paraburkholderia</taxon>
    </lineage>
</organism>
<keyword evidence="2" id="KW-1185">Reference proteome</keyword>
<evidence type="ECO:0000313" key="2">
    <source>
        <dbReference type="Proteomes" id="UP000198866"/>
    </source>
</evidence>
<dbReference type="AlphaFoldDB" id="A0A1H7E885"/>
<dbReference type="STRING" id="667676.SAMN05192539_10476"/>
<reference evidence="2" key="1">
    <citation type="submission" date="2016-10" db="EMBL/GenBank/DDBJ databases">
        <authorList>
            <person name="Varghese N."/>
            <person name="Submissions S."/>
        </authorList>
    </citation>
    <scope>NUCLEOTIDE SEQUENCE [LARGE SCALE GENOMIC DNA]</scope>
    <source>
        <strain evidence="2">LMG 26031</strain>
    </source>
</reference>
<name>A0A1H7E885_9BURK</name>
<evidence type="ECO:0000313" key="1">
    <source>
        <dbReference type="EMBL" id="SEK10163.1"/>
    </source>
</evidence>
<dbReference type="Proteomes" id="UP000198866">
    <property type="component" value="Unassembled WGS sequence"/>
</dbReference>
<sequence length="59" mass="6845">MSRQYEEVRMPLTEGATLLHPERALLRLEGINSRSDIGQICYLRRDTSSSHRRDELSIS</sequence>
<dbReference type="RefSeq" id="WP_245763509.1">
    <property type="nucleotide sequence ID" value="NZ_FNYE01000047.1"/>
</dbReference>
<protein>
    <submittedName>
        <fullName evidence="1">Uncharacterized protein</fullName>
    </submittedName>
</protein>
<accession>A0A1H7E885</accession>
<proteinExistence type="predicted"/>